<dbReference type="KEGG" id="moc:BB934_45360"/>
<sequence>MATGLVKGKMPAKDGKRLYLVLWAVNPDFQGDVTTRVYLDSRAREFRIDAGKGLSRDFSEALFEIGLTARAFGIVTEERDDDLTVRIQ</sequence>
<dbReference type="EMBL" id="CP016621">
    <property type="protein sequence ID" value="ANY85450.1"/>
    <property type="molecule type" value="Genomic_DNA"/>
</dbReference>
<gene>
    <name evidence="1" type="ORF">BB934_45360</name>
</gene>
<organism evidence="1">
    <name type="scientific">Microvirga ossetica</name>
    <dbReference type="NCBI Taxonomy" id="1882682"/>
    <lineage>
        <taxon>Bacteria</taxon>
        <taxon>Pseudomonadati</taxon>
        <taxon>Pseudomonadota</taxon>
        <taxon>Alphaproteobacteria</taxon>
        <taxon>Hyphomicrobiales</taxon>
        <taxon>Methylobacteriaceae</taxon>
        <taxon>Microvirga</taxon>
    </lineage>
</organism>
<protein>
    <submittedName>
        <fullName evidence="1">Uncharacterized protein</fullName>
    </submittedName>
</protein>
<evidence type="ECO:0000313" key="1">
    <source>
        <dbReference type="EMBL" id="ANY85450.1"/>
    </source>
</evidence>
<accession>A0A1B2EZN3</accession>
<dbReference type="AlphaFoldDB" id="A0A1B2EZN3"/>
<proteinExistence type="predicted"/>
<geneLocation type="plasmid" evidence="1">
    <name>unnamed5</name>
</geneLocation>
<reference evidence="1" key="1">
    <citation type="submission" date="2016-07" db="EMBL/GenBank/DDBJ databases">
        <title>Microvirga ossetica sp. nov. a new species of rhizobia isolated from root nodules of the legume species Vicia alpestris Steven originated from North Ossetia region in the Caucasus.</title>
        <authorList>
            <person name="Safronova V.I."/>
            <person name="Kuznetsova I.G."/>
            <person name="Sazanova A.L."/>
            <person name="Belimov A."/>
            <person name="Andronov E."/>
            <person name="Osledkin Y.S."/>
            <person name="Onishchuk O.P."/>
            <person name="Kurchak O.N."/>
            <person name="Shaposhnikov A.I."/>
            <person name="Willems A."/>
            <person name="Tikhonovich I.A."/>
        </authorList>
    </citation>
    <scope>NUCLEOTIDE SEQUENCE [LARGE SCALE GENOMIC DNA]</scope>
    <source>
        <strain evidence="1">V5/3M</strain>
        <plasmid evidence="1">unnamed5</plasmid>
    </source>
</reference>
<name>A0A1B2EZN3_9HYPH</name>
<keyword evidence="1" id="KW-0614">Plasmid</keyword>